<dbReference type="RefSeq" id="WP_081148301.1">
    <property type="nucleotide sequence ID" value="NZ_LVYD01000048.1"/>
</dbReference>
<sequence length="141" mass="16228">MNSCQGKIPRKQWAFASVNPTIANNAIYSQLDKENEVFSIYEDRDSSKKRTSGVAYFTKGHVNLSDSNAARFNNCRSYFYHDILLINIGIGNGVGGYGFTIHYKDRKFYTEPYYITDIVIPDKPEPNFEVVRLQKLLTRQN</sequence>
<dbReference type="EMBL" id="LVYD01000048">
    <property type="protein sequence ID" value="OQP62873.1"/>
    <property type="molecule type" value="Genomic_DNA"/>
</dbReference>
<organism evidence="1 2">
    <name type="scientific">Niastella vici</name>
    <dbReference type="NCBI Taxonomy" id="1703345"/>
    <lineage>
        <taxon>Bacteria</taxon>
        <taxon>Pseudomonadati</taxon>
        <taxon>Bacteroidota</taxon>
        <taxon>Chitinophagia</taxon>
        <taxon>Chitinophagales</taxon>
        <taxon>Chitinophagaceae</taxon>
        <taxon>Niastella</taxon>
    </lineage>
</organism>
<evidence type="ECO:0000313" key="2">
    <source>
        <dbReference type="Proteomes" id="UP000192796"/>
    </source>
</evidence>
<keyword evidence="2" id="KW-1185">Reference proteome</keyword>
<name>A0A1V9FX06_9BACT</name>
<accession>A0A1V9FX06</accession>
<dbReference type="OrthoDB" id="1254750at2"/>
<evidence type="ECO:0000313" key="1">
    <source>
        <dbReference type="EMBL" id="OQP62873.1"/>
    </source>
</evidence>
<comment type="caution">
    <text evidence="1">The sequence shown here is derived from an EMBL/GenBank/DDBJ whole genome shotgun (WGS) entry which is preliminary data.</text>
</comment>
<dbReference type="AlphaFoldDB" id="A0A1V9FX06"/>
<reference evidence="1 2" key="1">
    <citation type="submission" date="2016-03" db="EMBL/GenBank/DDBJ databases">
        <title>Niastella vici sp. nov., isolated from farmland soil.</title>
        <authorList>
            <person name="Chen L."/>
            <person name="Wang D."/>
            <person name="Yang S."/>
            <person name="Wang G."/>
        </authorList>
    </citation>
    <scope>NUCLEOTIDE SEQUENCE [LARGE SCALE GENOMIC DNA]</scope>
    <source>
        <strain evidence="1 2">DJ57</strain>
    </source>
</reference>
<protein>
    <submittedName>
        <fullName evidence="1">Uncharacterized protein</fullName>
    </submittedName>
</protein>
<dbReference type="Proteomes" id="UP000192796">
    <property type="component" value="Unassembled WGS sequence"/>
</dbReference>
<proteinExistence type="predicted"/>
<gene>
    <name evidence="1" type="ORF">A3860_26545</name>
</gene>